<dbReference type="Pfam" id="PF00639">
    <property type="entry name" value="Rotamase"/>
    <property type="match status" value="1"/>
</dbReference>
<dbReference type="GO" id="GO:0003755">
    <property type="term" value="F:peptidyl-prolyl cis-trans isomerase activity"/>
    <property type="evidence" value="ECO:0007669"/>
    <property type="project" value="UniProtKB-EC"/>
</dbReference>
<feature type="domain" description="PpiC" evidence="2">
    <location>
        <begin position="133"/>
        <end position="235"/>
    </location>
</feature>
<feature type="region of interest" description="Disordered" evidence="1">
    <location>
        <begin position="1"/>
        <end position="32"/>
    </location>
</feature>
<dbReference type="Gene3D" id="3.10.50.40">
    <property type="match status" value="1"/>
</dbReference>
<dbReference type="InterPro" id="IPR000297">
    <property type="entry name" value="PPIase_PpiC"/>
</dbReference>
<evidence type="ECO:0000313" key="3">
    <source>
        <dbReference type="EMBL" id="VAW22135.1"/>
    </source>
</evidence>
<dbReference type="AlphaFoldDB" id="A0A3B0TU54"/>
<dbReference type="InterPro" id="IPR050245">
    <property type="entry name" value="PrsA_foldase"/>
</dbReference>
<evidence type="ECO:0000256" key="1">
    <source>
        <dbReference type="SAM" id="MobiDB-lite"/>
    </source>
</evidence>
<dbReference type="PROSITE" id="PS50198">
    <property type="entry name" value="PPIC_PPIASE_2"/>
    <property type="match status" value="1"/>
</dbReference>
<proteinExistence type="predicted"/>
<dbReference type="InterPro" id="IPR027304">
    <property type="entry name" value="Trigger_fact/SurA_dom_sf"/>
</dbReference>
<dbReference type="PANTHER" id="PTHR47245">
    <property type="entry name" value="PEPTIDYLPROLYL ISOMERASE"/>
    <property type="match status" value="1"/>
</dbReference>
<reference evidence="3" key="1">
    <citation type="submission" date="2018-06" db="EMBL/GenBank/DDBJ databases">
        <authorList>
            <person name="Zhirakovskaya E."/>
        </authorList>
    </citation>
    <scope>NUCLEOTIDE SEQUENCE</scope>
</reference>
<accession>A0A3B0TU54</accession>
<evidence type="ECO:0000259" key="2">
    <source>
        <dbReference type="PROSITE" id="PS50198"/>
    </source>
</evidence>
<dbReference type="PANTHER" id="PTHR47245:SF2">
    <property type="entry name" value="PEPTIDYL-PROLYL CIS-TRANS ISOMERASE HP_0175-RELATED"/>
    <property type="match status" value="1"/>
</dbReference>
<dbReference type="SUPFAM" id="SSF109998">
    <property type="entry name" value="Triger factor/SurA peptide-binding domain-like"/>
    <property type="match status" value="1"/>
</dbReference>
<dbReference type="PROSITE" id="PS01096">
    <property type="entry name" value="PPIC_PPIASE_1"/>
    <property type="match status" value="1"/>
</dbReference>
<dbReference type="SUPFAM" id="SSF54534">
    <property type="entry name" value="FKBP-like"/>
    <property type="match status" value="1"/>
</dbReference>
<dbReference type="EC" id="5.2.1.8" evidence="3"/>
<dbReference type="InterPro" id="IPR046357">
    <property type="entry name" value="PPIase_dom_sf"/>
</dbReference>
<protein>
    <submittedName>
        <fullName evidence="3">Peptidyl-prolyl cis-trans isomerase PpiD</fullName>
        <ecNumber evidence="3">5.2.1.8</ecNumber>
    </submittedName>
</protein>
<dbReference type="InterPro" id="IPR023058">
    <property type="entry name" value="PPIase_PpiC_CS"/>
</dbReference>
<organism evidence="3">
    <name type="scientific">hydrothermal vent metagenome</name>
    <dbReference type="NCBI Taxonomy" id="652676"/>
    <lineage>
        <taxon>unclassified sequences</taxon>
        <taxon>metagenomes</taxon>
        <taxon>ecological metagenomes</taxon>
    </lineage>
</organism>
<feature type="compositionally biased region" description="Basic and acidic residues" evidence="1">
    <location>
        <begin position="23"/>
        <end position="32"/>
    </location>
</feature>
<keyword evidence="3" id="KW-0413">Isomerase</keyword>
<gene>
    <name evidence="3" type="ORF">MNBD_ALPHA11-123</name>
</gene>
<name>A0A3B0TU54_9ZZZZ</name>
<sequence length="291" mass="32019">MNIIDNMKSGVLPNGKVKVPHPPKPEGRTPVRVNGHEISEDAIRAEMQNHRASTPDQAKAEAIRALIVRQLLLEEAAAKDIIAEPKKLGEGLRELDDDAAIRTLLDNEISTPKADEEECRRYYKTNLARFSSETIYEARHILIAAPLSDNKKRAVAKTIAIDLIKQLESDISAFAELALKYSSCISKQQGGNLGQLSKGSTVAEFETVLFEMSAGQLWPAPVPTQFGYHIIKLEKIIKGEQLPFDVVHTKIGAWLEAASWSRAVAQYISILAGKAKIEGFEMNGAQSPLVQ</sequence>
<dbReference type="EMBL" id="UOEQ01000398">
    <property type="protein sequence ID" value="VAW22135.1"/>
    <property type="molecule type" value="Genomic_DNA"/>
</dbReference>